<dbReference type="Proteomes" id="UP000309997">
    <property type="component" value="Unassembled WGS sequence"/>
</dbReference>
<dbReference type="EMBL" id="RCHU02000016">
    <property type="protein sequence ID" value="KAL3569689.1"/>
    <property type="molecule type" value="Genomic_DNA"/>
</dbReference>
<evidence type="ECO:0000313" key="2">
    <source>
        <dbReference type="Proteomes" id="UP000309997"/>
    </source>
</evidence>
<organism evidence="1 2">
    <name type="scientific">Populus alba</name>
    <name type="common">White poplar</name>
    <dbReference type="NCBI Taxonomy" id="43335"/>
    <lineage>
        <taxon>Eukaryota</taxon>
        <taxon>Viridiplantae</taxon>
        <taxon>Streptophyta</taxon>
        <taxon>Embryophyta</taxon>
        <taxon>Tracheophyta</taxon>
        <taxon>Spermatophyta</taxon>
        <taxon>Magnoliopsida</taxon>
        <taxon>eudicotyledons</taxon>
        <taxon>Gunneridae</taxon>
        <taxon>Pentapetalae</taxon>
        <taxon>rosids</taxon>
        <taxon>fabids</taxon>
        <taxon>Malpighiales</taxon>
        <taxon>Salicaceae</taxon>
        <taxon>Saliceae</taxon>
        <taxon>Populus</taxon>
    </lineage>
</organism>
<comment type="caution">
    <text evidence="1">The sequence shown here is derived from an EMBL/GenBank/DDBJ whole genome shotgun (WGS) entry which is preliminary data.</text>
</comment>
<evidence type="ECO:0000313" key="1">
    <source>
        <dbReference type="EMBL" id="KAL3569689.1"/>
    </source>
</evidence>
<proteinExistence type="predicted"/>
<protein>
    <submittedName>
        <fullName evidence="1">Uncharacterized protein</fullName>
    </submittedName>
</protein>
<feature type="non-terminal residue" evidence="1">
    <location>
        <position position="368"/>
    </location>
</feature>
<name>A0ACC4AUL5_POPAL</name>
<sequence length="368" mass="41057">MVELPKPLSARQLFKLLKAEKSPKSALALFDSASRQPGYTHSPHIFLLILRRLSDPKLVVHVTRIVELIKTQKCKCTEDVVLTVLKAYAKSKMPNEALDCFQKMEEIFGCKPGIRSYNALLNAFIEANLLDKAESFLAYFETVGILPNLETYNILIKISVKKRQFVEAKGLLDWMWSKDLKPDMYSYGTVINGMVKSGDLVSALEVFDEMFERGLVPDVMCYNIMIDGFFKRGDYVQGKEIWESLICGLCDVGNVDGAVEVYKEMVKRSVVVDVVTYNALLNGFCRAGKIKESFELRGSGADSTTYGVLIHGLCKNGHLNKALKILKEAKDGGDKLDAFAYSSIVDGLSKQGRVDEALGIVLQMDKYG</sequence>
<keyword evidence="2" id="KW-1185">Reference proteome</keyword>
<reference evidence="1 2" key="1">
    <citation type="journal article" date="2024" name="Plant Biotechnol. J.">
        <title>Genome and CRISPR/Cas9 system of a widespread forest tree (Populus alba) in the world.</title>
        <authorList>
            <person name="Liu Y.J."/>
            <person name="Jiang P.F."/>
            <person name="Han X.M."/>
            <person name="Li X.Y."/>
            <person name="Wang H.M."/>
            <person name="Wang Y.J."/>
            <person name="Wang X.X."/>
            <person name="Zeng Q.Y."/>
        </authorList>
    </citation>
    <scope>NUCLEOTIDE SEQUENCE [LARGE SCALE GENOMIC DNA]</scope>
    <source>
        <strain evidence="2">cv. PAL-ZL1</strain>
    </source>
</reference>
<accession>A0ACC4AUL5</accession>
<gene>
    <name evidence="1" type="ORF">D5086_029579</name>
</gene>